<dbReference type="KEGG" id="mrr:Moror_5263"/>
<dbReference type="HOGENOM" id="CLU_2688356_0_0_1"/>
<feature type="region of interest" description="Disordered" evidence="1">
    <location>
        <begin position="44"/>
        <end position="74"/>
    </location>
</feature>
<protein>
    <submittedName>
        <fullName evidence="2">Uncharacterized protein</fullName>
    </submittedName>
</protein>
<dbReference type="AlphaFoldDB" id="V2X8P7"/>
<comment type="caution">
    <text evidence="2">The sequence shown here is derived from an EMBL/GenBank/DDBJ whole genome shotgun (WGS) entry which is preliminary data.</text>
</comment>
<evidence type="ECO:0000313" key="2">
    <source>
        <dbReference type="EMBL" id="ESK89141.1"/>
    </source>
</evidence>
<dbReference type="Proteomes" id="UP000017559">
    <property type="component" value="Unassembled WGS sequence"/>
</dbReference>
<feature type="compositionally biased region" description="Polar residues" evidence="1">
    <location>
        <begin position="52"/>
        <end position="66"/>
    </location>
</feature>
<organism evidence="2 3">
    <name type="scientific">Moniliophthora roreri (strain MCA 2997)</name>
    <name type="common">Cocoa frosty pod rot fungus</name>
    <name type="synonym">Crinipellis roreri</name>
    <dbReference type="NCBI Taxonomy" id="1381753"/>
    <lineage>
        <taxon>Eukaryota</taxon>
        <taxon>Fungi</taxon>
        <taxon>Dikarya</taxon>
        <taxon>Basidiomycota</taxon>
        <taxon>Agaricomycotina</taxon>
        <taxon>Agaricomycetes</taxon>
        <taxon>Agaricomycetidae</taxon>
        <taxon>Agaricales</taxon>
        <taxon>Marasmiineae</taxon>
        <taxon>Marasmiaceae</taxon>
        <taxon>Moniliophthora</taxon>
    </lineage>
</organism>
<proteinExistence type="predicted"/>
<dbReference type="EMBL" id="AWSO01000584">
    <property type="protein sequence ID" value="ESK89141.1"/>
    <property type="molecule type" value="Genomic_DNA"/>
</dbReference>
<evidence type="ECO:0000256" key="1">
    <source>
        <dbReference type="SAM" id="MobiDB-lite"/>
    </source>
</evidence>
<reference evidence="2 3" key="1">
    <citation type="journal article" date="2014" name="BMC Genomics">
        <title>Genome and secretome analysis of the hemibiotrophic fungal pathogen, Moniliophthora roreri, which causes frosty pod rot disease of cacao: mechanisms of the biotrophic and necrotrophic phases.</title>
        <authorList>
            <person name="Meinhardt L.W."/>
            <person name="Costa G.G.L."/>
            <person name="Thomazella D.P.T."/>
            <person name="Teixeira P.J.P.L."/>
            <person name="Carazzolle M.F."/>
            <person name="Schuster S.C."/>
            <person name="Carlson J.E."/>
            <person name="Guiltinan M.J."/>
            <person name="Mieczkowski P."/>
            <person name="Farmer A."/>
            <person name="Ramaraj T."/>
            <person name="Crozier J."/>
            <person name="Davis R.E."/>
            <person name="Shao J."/>
            <person name="Melnick R.L."/>
            <person name="Pereira G.A.G."/>
            <person name="Bailey B.A."/>
        </authorList>
    </citation>
    <scope>NUCLEOTIDE SEQUENCE [LARGE SCALE GENOMIC DNA]</scope>
    <source>
        <strain evidence="2 3">MCA 2997</strain>
    </source>
</reference>
<evidence type="ECO:0000313" key="3">
    <source>
        <dbReference type="Proteomes" id="UP000017559"/>
    </source>
</evidence>
<keyword evidence="3" id="KW-1185">Reference proteome</keyword>
<accession>V2X8P7</accession>
<sequence>MISIAEVIISRYLPTLSFPPPDSPGKRKATLAISAPPLAPVANLKESFPASRHSSPNNQQTGNQMTVDGLSILT</sequence>
<name>V2X8P7_MONRO</name>
<gene>
    <name evidence="2" type="ORF">Moror_5263</name>
</gene>